<feature type="non-terminal residue" evidence="1">
    <location>
        <position position="1"/>
    </location>
</feature>
<dbReference type="RefSeq" id="WP_216245631.1">
    <property type="nucleotide sequence ID" value="NZ_JABACJ020000044.1"/>
</dbReference>
<protein>
    <submittedName>
        <fullName evidence="1">Uncharacterized protein</fullName>
    </submittedName>
</protein>
<sequence length="63" mass="7375">HGQADHLPAQTLNDTNMSCFLTNKKVSLVTVHVSSNKYKKDTDNNINDEELYKMYLKLKERYE</sequence>
<comment type="caution">
    <text evidence="1">The sequence shown here is derived from an EMBL/GenBank/DDBJ whole genome shotgun (WGS) entry which is preliminary data.</text>
</comment>
<gene>
    <name evidence="1" type="ORF">HGO97_023295</name>
</gene>
<keyword evidence="2" id="KW-1185">Reference proteome</keyword>
<organism evidence="1 2">
    <name type="scientific">Faecalicatena faecalis</name>
    <dbReference type="NCBI Taxonomy" id="2726362"/>
    <lineage>
        <taxon>Bacteria</taxon>
        <taxon>Bacillati</taxon>
        <taxon>Bacillota</taxon>
        <taxon>Clostridia</taxon>
        <taxon>Lachnospirales</taxon>
        <taxon>Lachnospiraceae</taxon>
        <taxon>Faecalicatena</taxon>
    </lineage>
</organism>
<evidence type="ECO:0000313" key="1">
    <source>
        <dbReference type="EMBL" id="MBU3878726.1"/>
    </source>
</evidence>
<dbReference type="EMBL" id="JABACJ020000044">
    <property type="protein sequence ID" value="MBU3878726.1"/>
    <property type="molecule type" value="Genomic_DNA"/>
</dbReference>
<accession>A0ABS6DC55</accession>
<proteinExistence type="predicted"/>
<name>A0ABS6DC55_9FIRM</name>
<dbReference type="Proteomes" id="UP000723714">
    <property type="component" value="Unassembled WGS sequence"/>
</dbReference>
<evidence type="ECO:0000313" key="2">
    <source>
        <dbReference type="Proteomes" id="UP000723714"/>
    </source>
</evidence>
<reference evidence="1 2" key="1">
    <citation type="submission" date="2021-06" db="EMBL/GenBank/DDBJ databases">
        <title>Faecalicatena sp. nov. isolated from porcine feces.</title>
        <authorList>
            <person name="Oh B.S."/>
            <person name="Lee J.H."/>
        </authorList>
    </citation>
    <scope>NUCLEOTIDE SEQUENCE [LARGE SCALE GENOMIC DNA]</scope>
    <source>
        <strain evidence="1 2">AGMB00832</strain>
    </source>
</reference>